<evidence type="ECO:0000256" key="9">
    <source>
        <dbReference type="ARBA" id="ARBA00023211"/>
    </source>
</evidence>
<keyword evidence="3" id="KW-0812">Transmembrane</keyword>
<dbReference type="RefSeq" id="XP_009051555.1">
    <property type="nucleotide sequence ID" value="XM_009053307.1"/>
</dbReference>
<evidence type="ECO:0000256" key="10">
    <source>
        <dbReference type="ARBA" id="ARBA00060399"/>
    </source>
</evidence>
<dbReference type="HOGENOM" id="CLU_013477_0_0_1"/>
<evidence type="ECO:0000256" key="2">
    <source>
        <dbReference type="ARBA" id="ARBA00005680"/>
    </source>
</evidence>
<dbReference type="GeneID" id="20229845"/>
<name>V4AKQ6_LOTGI</name>
<evidence type="ECO:0000256" key="8">
    <source>
        <dbReference type="ARBA" id="ARBA00023180"/>
    </source>
</evidence>
<keyword evidence="7" id="KW-1015">Disulfide bond</keyword>
<evidence type="ECO:0000256" key="7">
    <source>
        <dbReference type="ARBA" id="ARBA00023157"/>
    </source>
</evidence>
<dbReference type="GO" id="GO:0008593">
    <property type="term" value="P:regulation of Notch signaling pathway"/>
    <property type="evidence" value="ECO:0007669"/>
    <property type="project" value="TreeGrafter"/>
</dbReference>
<accession>V4AKQ6</accession>
<dbReference type="STRING" id="225164.V4AKQ6"/>
<comment type="similarity">
    <text evidence="2">Belongs to the glycosyltransferase 2 family. GalNAc-T subfamily.</text>
</comment>
<dbReference type="CDD" id="cd02510">
    <property type="entry name" value="pp-GalNAc-T"/>
    <property type="match status" value="1"/>
</dbReference>
<dbReference type="GO" id="GO:0005794">
    <property type="term" value="C:Golgi apparatus"/>
    <property type="evidence" value="ECO:0007669"/>
    <property type="project" value="TreeGrafter"/>
</dbReference>
<proteinExistence type="inferred from homology"/>
<dbReference type="EMBL" id="KB201304">
    <property type="protein sequence ID" value="ESO97702.1"/>
    <property type="molecule type" value="Genomic_DNA"/>
</dbReference>
<keyword evidence="4" id="KW-0735">Signal-anchor</keyword>
<dbReference type="GO" id="GO:0005112">
    <property type="term" value="F:Notch binding"/>
    <property type="evidence" value="ECO:0007669"/>
    <property type="project" value="TreeGrafter"/>
</dbReference>
<dbReference type="SUPFAM" id="SSF53448">
    <property type="entry name" value="Nucleotide-diphospho-sugar transferases"/>
    <property type="match status" value="1"/>
</dbReference>
<evidence type="ECO:0000313" key="13">
    <source>
        <dbReference type="Proteomes" id="UP000030746"/>
    </source>
</evidence>
<feature type="domain" description="Glycosyltransferase 2-like" evidence="11">
    <location>
        <begin position="61"/>
        <end position="245"/>
    </location>
</feature>
<evidence type="ECO:0000256" key="3">
    <source>
        <dbReference type="ARBA" id="ARBA00022692"/>
    </source>
</evidence>
<keyword evidence="9" id="KW-0464">Manganese</keyword>
<evidence type="ECO:0000256" key="6">
    <source>
        <dbReference type="ARBA" id="ARBA00023136"/>
    </source>
</evidence>
<evidence type="ECO:0000256" key="5">
    <source>
        <dbReference type="ARBA" id="ARBA00022989"/>
    </source>
</evidence>
<dbReference type="CTD" id="20229845"/>
<dbReference type="GO" id="GO:0006493">
    <property type="term" value="P:protein O-linked glycosylation"/>
    <property type="evidence" value="ECO:0007669"/>
    <property type="project" value="TreeGrafter"/>
</dbReference>
<dbReference type="KEGG" id="lgi:LOTGIDRAFT_104326"/>
<dbReference type="AlphaFoldDB" id="V4AKQ6"/>
<keyword evidence="13" id="KW-1185">Reference proteome</keyword>
<dbReference type="Proteomes" id="UP000030746">
    <property type="component" value="Unassembled WGS sequence"/>
</dbReference>
<dbReference type="Gene3D" id="3.90.550.10">
    <property type="entry name" value="Spore Coat Polysaccharide Biosynthesis Protein SpsA, Chain A"/>
    <property type="match status" value="1"/>
</dbReference>
<keyword evidence="5" id="KW-1133">Transmembrane helix</keyword>
<dbReference type="OMA" id="WHDHARI"/>
<comment type="cofactor">
    <cofactor evidence="1">
        <name>Mn(2+)</name>
        <dbReference type="ChEBI" id="CHEBI:29035"/>
    </cofactor>
</comment>
<dbReference type="OrthoDB" id="5988548at2759"/>
<reference evidence="12 13" key="1">
    <citation type="journal article" date="2013" name="Nature">
        <title>Insights into bilaterian evolution from three spiralian genomes.</title>
        <authorList>
            <person name="Simakov O."/>
            <person name="Marletaz F."/>
            <person name="Cho S.J."/>
            <person name="Edsinger-Gonzales E."/>
            <person name="Havlak P."/>
            <person name="Hellsten U."/>
            <person name="Kuo D.H."/>
            <person name="Larsson T."/>
            <person name="Lv J."/>
            <person name="Arendt D."/>
            <person name="Savage R."/>
            <person name="Osoegawa K."/>
            <person name="de Jong P."/>
            <person name="Grimwood J."/>
            <person name="Chapman J.A."/>
            <person name="Shapiro H."/>
            <person name="Aerts A."/>
            <person name="Otillar R.P."/>
            <person name="Terry A.Y."/>
            <person name="Boore J.L."/>
            <person name="Grigoriev I.V."/>
            <person name="Lindberg D.R."/>
            <person name="Seaver E.C."/>
            <person name="Weisblat D.A."/>
            <person name="Putnam N.H."/>
            <person name="Rokhsar D.S."/>
        </authorList>
    </citation>
    <scope>NUCLEOTIDE SEQUENCE [LARGE SCALE GENOMIC DNA]</scope>
</reference>
<dbReference type="InterPro" id="IPR029044">
    <property type="entry name" value="Nucleotide-diphossugar_trans"/>
</dbReference>
<dbReference type="InterPro" id="IPR045885">
    <property type="entry name" value="GalNAc-T"/>
</dbReference>
<comment type="subcellular location">
    <subcellularLocation>
        <location evidence="10">Endomembrane system</location>
        <topology evidence="10">Single-pass type II membrane protein</topology>
    </subcellularLocation>
</comment>
<dbReference type="PANTHER" id="PTHR11675:SF63">
    <property type="entry name" value="POLYPEPTIDE N-ACETYLGALACTOSAMINYLTRANSFERASE"/>
    <property type="match status" value="1"/>
</dbReference>
<evidence type="ECO:0000256" key="1">
    <source>
        <dbReference type="ARBA" id="ARBA00001936"/>
    </source>
</evidence>
<dbReference type="Pfam" id="PF00535">
    <property type="entry name" value="Glycos_transf_2"/>
    <property type="match status" value="1"/>
</dbReference>
<organism evidence="12 13">
    <name type="scientific">Lottia gigantea</name>
    <name type="common">Giant owl limpet</name>
    <dbReference type="NCBI Taxonomy" id="225164"/>
    <lineage>
        <taxon>Eukaryota</taxon>
        <taxon>Metazoa</taxon>
        <taxon>Spiralia</taxon>
        <taxon>Lophotrochozoa</taxon>
        <taxon>Mollusca</taxon>
        <taxon>Gastropoda</taxon>
        <taxon>Patellogastropoda</taxon>
        <taxon>Lottioidea</taxon>
        <taxon>Lottiidae</taxon>
        <taxon>Lottia</taxon>
    </lineage>
</organism>
<sequence length="390" mass="45386">MYDLSVIANSTEDQIYTEGFSRHYFNQFVSDKLDPNRTIPDVRHKLCKNRDYPVFKLPTVTVVICFLNEAFSALIRTIHSVINRTPSELLKEIIIIDDFSSFEDLKGHLGTHLKIKYYKKVILLRNPVRKGLIMSRIIGSRHATAEVLVFLDSHCEVNTGWIEPLLDRIVLNRKTVVAPIVDSVDAYTMVYDSVPVLVGGFKWNLFFRWDPIPVKIRKMLSDLSQPIKSPTISGGLFAIDKEYFKELGEYDPKLKIWGGENMEISFKVWQCGGKIEIVPCSRVGHIYRQVQPNNDKNDVNIKRNLLRVAHTWMDEYQQYVYDARPNLEGVEYGDITERVTLRNRLRCQSFSWYLKTIFPEQVRQFSDSHRFVHFTDIVQTRIGTYCSEGF</sequence>
<dbReference type="InterPro" id="IPR001173">
    <property type="entry name" value="Glyco_trans_2-like"/>
</dbReference>
<keyword evidence="8" id="KW-0325">Glycoprotein</keyword>
<dbReference type="GO" id="GO:0004653">
    <property type="term" value="F:polypeptide N-acetylgalactosaminyltransferase activity"/>
    <property type="evidence" value="ECO:0007669"/>
    <property type="project" value="TreeGrafter"/>
</dbReference>
<evidence type="ECO:0000313" key="12">
    <source>
        <dbReference type="EMBL" id="ESO97702.1"/>
    </source>
</evidence>
<gene>
    <name evidence="12" type="ORF">LOTGIDRAFT_104326</name>
</gene>
<evidence type="ECO:0000256" key="4">
    <source>
        <dbReference type="ARBA" id="ARBA00022968"/>
    </source>
</evidence>
<dbReference type="FunFam" id="3.90.550.10:FF:000053">
    <property type="entry name" value="Polypeptide N-acetylgalactosaminyltransferase"/>
    <property type="match status" value="1"/>
</dbReference>
<evidence type="ECO:0000259" key="11">
    <source>
        <dbReference type="Pfam" id="PF00535"/>
    </source>
</evidence>
<keyword evidence="6" id="KW-0472">Membrane</keyword>
<protein>
    <recommendedName>
        <fullName evidence="11">Glycosyltransferase 2-like domain-containing protein</fullName>
    </recommendedName>
</protein>
<dbReference type="PANTHER" id="PTHR11675">
    <property type="entry name" value="N-ACETYLGALACTOSAMINYLTRANSFERASE"/>
    <property type="match status" value="1"/>
</dbReference>